<keyword evidence="2" id="KW-0472">Membrane</keyword>
<feature type="compositionally biased region" description="Basic and acidic residues" evidence="1">
    <location>
        <begin position="191"/>
        <end position="207"/>
    </location>
</feature>
<accession>A0A177WKD6</accession>
<reference evidence="3 4" key="2">
    <citation type="submission" date="2016-05" db="EMBL/GenBank/DDBJ databases">
        <title>Lineage-specific infection strategies underlie the spectrum of fungal disease in amphibians.</title>
        <authorList>
            <person name="Cuomo C.A."/>
            <person name="Farrer R.A."/>
            <person name="James T."/>
            <person name="Longcore J."/>
            <person name="Birren B."/>
        </authorList>
    </citation>
    <scope>NUCLEOTIDE SEQUENCE [LARGE SCALE GENOMIC DNA]</scope>
    <source>
        <strain evidence="3 4">JEL423</strain>
    </source>
</reference>
<feature type="compositionally biased region" description="Basic and acidic residues" evidence="1">
    <location>
        <begin position="162"/>
        <end position="178"/>
    </location>
</feature>
<dbReference type="GO" id="GO:0070072">
    <property type="term" value="P:vacuolar proton-transporting V-type ATPase complex assembly"/>
    <property type="evidence" value="ECO:0007669"/>
    <property type="project" value="InterPro"/>
</dbReference>
<evidence type="ECO:0000256" key="2">
    <source>
        <dbReference type="SAM" id="Phobius"/>
    </source>
</evidence>
<protein>
    <submittedName>
        <fullName evidence="3">Uncharacterized protein</fullName>
    </submittedName>
</protein>
<dbReference type="GO" id="GO:0005789">
    <property type="term" value="C:endoplasmic reticulum membrane"/>
    <property type="evidence" value="ECO:0007669"/>
    <property type="project" value="TreeGrafter"/>
</dbReference>
<sequence>MSKPLLLQDLEHTILSDVDQVISNITESDFDGLQTLDSSSNPISLASASQPTLASENMHLPKPDLTSDFGLSITHSKNYIPVADLTMGQSKSSTLGSTPEYQHVESDTRSDSVQHSTADDESLVLVNSFNPGTFADEGLQGNPPVMFNDSSTDSAYTVDASNEDKFGRDDTHVDKNEGTVDDSSESIQPHSSDDESGCHSSDQEIQHDTHIEKDPVPLLVELIDSIFTPGLSPRVQLIMHIAFAGLVLNFAFLLYLSNLNPHVIFLFCISICLWASVAWFLSMVPEPDAVLMHPDQSTSENTFPVESKKDI</sequence>
<dbReference type="AlphaFoldDB" id="A0A177WKD6"/>
<organism evidence="3 4">
    <name type="scientific">Batrachochytrium dendrobatidis (strain JEL423)</name>
    <dbReference type="NCBI Taxonomy" id="403673"/>
    <lineage>
        <taxon>Eukaryota</taxon>
        <taxon>Fungi</taxon>
        <taxon>Fungi incertae sedis</taxon>
        <taxon>Chytridiomycota</taxon>
        <taxon>Chytridiomycota incertae sedis</taxon>
        <taxon>Chytridiomycetes</taxon>
        <taxon>Rhizophydiales</taxon>
        <taxon>Rhizophydiales incertae sedis</taxon>
        <taxon>Batrachochytrium</taxon>
    </lineage>
</organism>
<dbReference type="InterPro" id="IPR013945">
    <property type="entry name" value="Pkr1"/>
</dbReference>
<evidence type="ECO:0000313" key="3">
    <source>
        <dbReference type="EMBL" id="OAJ40272.1"/>
    </source>
</evidence>
<dbReference type="PANTHER" id="PTHR28251">
    <property type="entry name" value="V-TYPE ATPASE ASSEMBLY FACTOR PKR1"/>
    <property type="match status" value="1"/>
</dbReference>
<feature type="transmembrane region" description="Helical" evidence="2">
    <location>
        <begin position="263"/>
        <end position="282"/>
    </location>
</feature>
<feature type="transmembrane region" description="Helical" evidence="2">
    <location>
        <begin position="237"/>
        <end position="256"/>
    </location>
</feature>
<name>A0A177WKD6_BATDL</name>
<dbReference type="EMBL" id="DS022304">
    <property type="protein sequence ID" value="OAJ40272.1"/>
    <property type="molecule type" value="Genomic_DNA"/>
</dbReference>
<dbReference type="PANTHER" id="PTHR28251:SF1">
    <property type="entry name" value="V-TYPE ATPASE ASSEMBLY FACTOR PKR1"/>
    <property type="match status" value="1"/>
</dbReference>
<feature type="compositionally biased region" description="Polar residues" evidence="1">
    <location>
        <begin position="89"/>
        <end position="100"/>
    </location>
</feature>
<reference evidence="3 4" key="1">
    <citation type="submission" date="2006-10" db="EMBL/GenBank/DDBJ databases">
        <title>The Genome Sequence of Batrachochytrium dendrobatidis JEL423.</title>
        <authorList>
            <consortium name="The Broad Institute Genome Sequencing Platform"/>
            <person name="Birren B."/>
            <person name="Lander E."/>
            <person name="Galagan J."/>
            <person name="Cuomo C."/>
            <person name="Devon K."/>
            <person name="Jaffe D."/>
            <person name="Butler J."/>
            <person name="Alvarez P."/>
            <person name="Gnerre S."/>
            <person name="Grabherr M."/>
            <person name="Kleber M."/>
            <person name="Mauceli E."/>
            <person name="Brockman W."/>
            <person name="Young S."/>
            <person name="LaButti K."/>
            <person name="Sykes S."/>
            <person name="DeCaprio D."/>
            <person name="Crawford M."/>
            <person name="Koehrsen M."/>
            <person name="Engels R."/>
            <person name="Montgomery P."/>
            <person name="Pearson M."/>
            <person name="Howarth C."/>
            <person name="Larson L."/>
            <person name="White J."/>
            <person name="O'Leary S."/>
            <person name="Kodira C."/>
            <person name="Zeng Q."/>
            <person name="Yandava C."/>
            <person name="Alvarado L."/>
            <person name="Longcore J."/>
            <person name="James T."/>
        </authorList>
    </citation>
    <scope>NUCLEOTIDE SEQUENCE [LARGE SCALE GENOMIC DNA]</scope>
    <source>
        <strain evidence="3 4">JEL423</strain>
    </source>
</reference>
<keyword evidence="2" id="KW-1133">Transmembrane helix</keyword>
<gene>
    <name evidence="3" type="ORF">BDEG_24027</name>
</gene>
<dbReference type="VEuPathDB" id="FungiDB:BDEG_24027"/>
<dbReference type="OrthoDB" id="9626941at2759"/>
<dbReference type="Pfam" id="PF08636">
    <property type="entry name" value="Pkr1"/>
    <property type="match status" value="1"/>
</dbReference>
<feature type="compositionally biased region" description="Basic and acidic residues" evidence="1">
    <location>
        <begin position="102"/>
        <end position="112"/>
    </location>
</feature>
<proteinExistence type="predicted"/>
<dbReference type="Proteomes" id="UP000077115">
    <property type="component" value="Unassembled WGS sequence"/>
</dbReference>
<keyword evidence="2" id="KW-0812">Transmembrane</keyword>
<feature type="region of interest" description="Disordered" evidence="1">
    <location>
        <begin position="89"/>
        <end position="207"/>
    </location>
</feature>
<evidence type="ECO:0000256" key="1">
    <source>
        <dbReference type="SAM" id="MobiDB-lite"/>
    </source>
</evidence>
<evidence type="ECO:0000313" key="4">
    <source>
        <dbReference type="Proteomes" id="UP000077115"/>
    </source>
</evidence>